<dbReference type="CDD" id="cd17631">
    <property type="entry name" value="FACL_FadD13-like"/>
    <property type="match status" value="1"/>
</dbReference>
<dbReference type="Gene3D" id="3.30.300.30">
    <property type="match status" value="1"/>
</dbReference>
<dbReference type="InterPro" id="IPR042099">
    <property type="entry name" value="ANL_N_sf"/>
</dbReference>
<feature type="domain" description="AMP-dependent synthetase/ligase" evidence="3">
    <location>
        <begin position="22"/>
        <end position="379"/>
    </location>
</feature>
<dbReference type="Pfam" id="PF00501">
    <property type="entry name" value="AMP-binding"/>
    <property type="match status" value="1"/>
</dbReference>
<evidence type="ECO:0000259" key="3">
    <source>
        <dbReference type="Pfam" id="PF00501"/>
    </source>
</evidence>
<dbReference type="InterPro" id="IPR000873">
    <property type="entry name" value="AMP-dep_synth/lig_dom"/>
</dbReference>
<reference evidence="5 6" key="1">
    <citation type="submission" date="2019-02" db="EMBL/GenBank/DDBJ databases">
        <title>Emended description of the genus Rhodopseudomonas and description of Rhodopseudomonas albus sp. nov., a non-phototrophic, heavy-metal-tolerant bacterium isolated from garden soil.</title>
        <authorList>
            <person name="Bao Z."/>
            <person name="Cao W.W."/>
            <person name="Sato Y."/>
            <person name="Nishizawa T."/>
            <person name="Zhao J."/>
            <person name="Guo Y."/>
            <person name="Ohta H."/>
        </authorList>
    </citation>
    <scope>NUCLEOTIDE SEQUENCE [LARGE SCALE GENOMIC DNA]</scope>
    <source>
        <strain evidence="5 6">SK50-23</strain>
    </source>
</reference>
<dbReference type="PANTHER" id="PTHR43201:SF5">
    <property type="entry name" value="MEDIUM-CHAIN ACYL-COA LIGASE ACSF2, MITOCHONDRIAL"/>
    <property type="match status" value="1"/>
</dbReference>
<name>A0ABX8A7K4_9BRAD</name>
<dbReference type="Gene3D" id="3.40.50.12780">
    <property type="entry name" value="N-terminal domain of ligase-like"/>
    <property type="match status" value="1"/>
</dbReference>
<dbReference type="InterPro" id="IPR025110">
    <property type="entry name" value="AMP-bd_C"/>
</dbReference>
<accession>A0ABX8A7K4</accession>
<dbReference type="EMBL" id="CP036498">
    <property type="protein sequence ID" value="QUS38644.1"/>
    <property type="molecule type" value="Genomic_DNA"/>
</dbReference>
<keyword evidence="6" id="KW-1185">Reference proteome</keyword>
<dbReference type="InterPro" id="IPR020845">
    <property type="entry name" value="AMP-binding_CS"/>
</dbReference>
<evidence type="ECO:0000259" key="4">
    <source>
        <dbReference type="Pfam" id="PF13193"/>
    </source>
</evidence>
<dbReference type="SUPFAM" id="SSF56801">
    <property type="entry name" value="Acetyl-CoA synthetase-like"/>
    <property type="match status" value="1"/>
</dbReference>
<feature type="domain" description="AMP-binding enzyme C-terminal" evidence="4">
    <location>
        <begin position="429"/>
        <end position="504"/>
    </location>
</feature>
<evidence type="ECO:0000256" key="1">
    <source>
        <dbReference type="ARBA" id="ARBA00006432"/>
    </source>
</evidence>
<comment type="similarity">
    <text evidence="1">Belongs to the ATP-dependent AMP-binding enzyme family.</text>
</comment>
<dbReference type="PROSITE" id="PS00455">
    <property type="entry name" value="AMP_BINDING"/>
    <property type="match status" value="1"/>
</dbReference>
<dbReference type="PANTHER" id="PTHR43201">
    <property type="entry name" value="ACYL-COA SYNTHETASE"/>
    <property type="match status" value="1"/>
</dbReference>
<evidence type="ECO:0000313" key="6">
    <source>
        <dbReference type="Proteomes" id="UP000682843"/>
    </source>
</evidence>
<dbReference type="GO" id="GO:0016874">
    <property type="term" value="F:ligase activity"/>
    <property type="evidence" value="ECO:0007669"/>
    <property type="project" value="UniProtKB-KW"/>
</dbReference>
<sequence>MLAAPASSELANYAAPDWIGHYAQQTPDKLAMTDVHSRRTYTYRAMNERCSRLASFLRTKKIGPGERVAVLCHNSTDIFEIQFACRKLGAIFVPLNWRLAQAELSAIIRNAEPRLLIYGHEFSLMAEAFHASGIVPNLIETRDGQASPYETGIAEHDASLEAVPVTHSDIFAIMYTSGTTGQPKGVIITHRMTIFSAVNGMMKASVKGTSNGLTFLPLFHVGGLFLMANFIFHAGGHNILMRTFDPGQALAILGDPRFSITHSFGVPTNFSMIAELPAYADTDLSHLECLTVGGAPSPMALLEAYAKKGVKLQQGWGMTETTTLGTMLAARDAFTKIGSAGQPVMHAELTIFDDDFQHASPDAVGQLAIRGPTVTPGYWRQPAATAEAFHQGWFLTGDAAQCDADGYYAIVDRWKDMYISGGENVYPAEIENVLSGISGVVEAAVIGVADSKWGEVGCAYVVRRSGTVLTAADVISHCANNLARFKLPKYIRFVDAIPHSAAGKISKPELRAAFAREAPNHGHP</sequence>
<proteinExistence type="inferred from homology"/>
<dbReference type="RefSeq" id="WP_211912179.1">
    <property type="nucleotide sequence ID" value="NZ_CP036498.1"/>
</dbReference>
<dbReference type="InterPro" id="IPR045851">
    <property type="entry name" value="AMP-bd_C_sf"/>
</dbReference>
<gene>
    <name evidence="5" type="ORF">RPMA_07190</name>
</gene>
<evidence type="ECO:0000313" key="5">
    <source>
        <dbReference type="EMBL" id="QUS38644.1"/>
    </source>
</evidence>
<dbReference type="Pfam" id="PF13193">
    <property type="entry name" value="AMP-binding_C"/>
    <property type="match status" value="1"/>
</dbReference>
<organism evidence="5 6">
    <name type="scientific">Tardiphaga alba</name>
    <dbReference type="NCBI Taxonomy" id="340268"/>
    <lineage>
        <taxon>Bacteria</taxon>
        <taxon>Pseudomonadati</taxon>
        <taxon>Pseudomonadota</taxon>
        <taxon>Alphaproteobacteria</taxon>
        <taxon>Hyphomicrobiales</taxon>
        <taxon>Nitrobacteraceae</taxon>
        <taxon>Tardiphaga</taxon>
    </lineage>
</organism>
<protein>
    <submittedName>
        <fullName evidence="5">Acid--CoA ligase</fullName>
    </submittedName>
</protein>
<dbReference type="Proteomes" id="UP000682843">
    <property type="component" value="Chromosome"/>
</dbReference>
<keyword evidence="2 5" id="KW-0436">Ligase</keyword>
<evidence type="ECO:0000256" key="2">
    <source>
        <dbReference type="ARBA" id="ARBA00022598"/>
    </source>
</evidence>